<dbReference type="Pfam" id="PF00753">
    <property type="entry name" value="Lactamase_B"/>
    <property type="match status" value="1"/>
</dbReference>
<dbReference type="SMART" id="SM00849">
    <property type="entry name" value="Lactamase_B"/>
    <property type="match status" value="1"/>
</dbReference>
<dbReference type="Pfam" id="PF13370">
    <property type="entry name" value="Fer4_13"/>
    <property type="match status" value="1"/>
</dbReference>
<dbReference type="CDD" id="cd07727">
    <property type="entry name" value="YmaE-like_MBL-fold"/>
    <property type="match status" value="1"/>
</dbReference>
<evidence type="ECO:0000256" key="1">
    <source>
        <dbReference type="SAM" id="MobiDB-lite"/>
    </source>
</evidence>
<evidence type="ECO:0000259" key="2">
    <source>
        <dbReference type="SMART" id="SM00849"/>
    </source>
</evidence>
<dbReference type="PANTHER" id="PTHR42773:SF1">
    <property type="entry name" value="METALLO-BETA-LACTAMASE FAMILY PROTEIN"/>
    <property type="match status" value="1"/>
</dbReference>
<proteinExistence type="predicted"/>
<organism evidence="3 4">
    <name type="scientific">Iris pallida</name>
    <name type="common">Sweet iris</name>
    <dbReference type="NCBI Taxonomy" id="29817"/>
    <lineage>
        <taxon>Eukaryota</taxon>
        <taxon>Viridiplantae</taxon>
        <taxon>Streptophyta</taxon>
        <taxon>Embryophyta</taxon>
        <taxon>Tracheophyta</taxon>
        <taxon>Spermatophyta</taxon>
        <taxon>Magnoliopsida</taxon>
        <taxon>Liliopsida</taxon>
        <taxon>Asparagales</taxon>
        <taxon>Iridaceae</taxon>
        <taxon>Iridoideae</taxon>
        <taxon>Irideae</taxon>
        <taxon>Iris</taxon>
    </lineage>
</organism>
<dbReference type="Gene3D" id="3.60.15.10">
    <property type="entry name" value="Ribonuclease Z/Hydroxyacylglutathione hydrolase-like"/>
    <property type="match status" value="1"/>
</dbReference>
<dbReference type="PANTHER" id="PTHR42773">
    <property type="entry name" value="METALLO-BETA-LACTAMASE-RELATED"/>
    <property type="match status" value="1"/>
</dbReference>
<evidence type="ECO:0000313" key="3">
    <source>
        <dbReference type="EMBL" id="KAJ6837110.1"/>
    </source>
</evidence>
<dbReference type="Gene3D" id="3.30.70.20">
    <property type="match status" value="1"/>
</dbReference>
<dbReference type="EMBL" id="JANAVB010011399">
    <property type="protein sequence ID" value="KAJ6837110.1"/>
    <property type="molecule type" value="Genomic_DNA"/>
</dbReference>
<dbReference type="SUPFAM" id="SSF54862">
    <property type="entry name" value="4Fe-4S ferredoxins"/>
    <property type="match status" value="1"/>
</dbReference>
<dbReference type="AlphaFoldDB" id="A0AAX6H7T8"/>
<accession>A0AAX6H7T8</accession>
<keyword evidence="4" id="KW-1185">Reference proteome</keyword>
<evidence type="ECO:0000313" key="4">
    <source>
        <dbReference type="Proteomes" id="UP001140949"/>
    </source>
</evidence>
<protein>
    <recommendedName>
        <fullName evidence="2">Metallo-beta-lactamase domain-containing protein</fullName>
    </recommendedName>
</protein>
<feature type="domain" description="Metallo-beta-lactamase" evidence="2">
    <location>
        <begin position="141"/>
        <end position="300"/>
    </location>
</feature>
<dbReference type="Proteomes" id="UP001140949">
    <property type="component" value="Unassembled WGS sequence"/>
</dbReference>
<sequence length="327" mass="37087">MASSFPKYRSACPVPSPTRNTGRKAPASVTVASSARQRRSQNVEGDFYVDKRCIDCDTCRWMAPETFTRIDRQSAVSRQPSHGEERIKALQALLSCPTGSIHTEKPAKEILEVQMTFPLPVDEQKLPGIYLCGFHSEKSYGAAPYLIVHPDGNILVDSPRYTKKLADKIKILGGVRYMFLTHKDDVADHEEWSKHLNCKRILHSRDVEITTADVEMQLYGDGPWNIGTDFDLIHTPGHTEGSVCLYYKPLGVLFTGDHFAKSEESEFDIFAIYNKDSVSKQLDSVEKFLELDFKWILPGHGRRVEFRDMQEKNSAIEEFLLREAARA</sequence>
<reference evidence="3" key="2">
    <citation type="submission" date="2023-04" db="EMBL/GenBank/DDBJ databases">
        <authorList>
            <person name="Bruccoleri R.E."/>
            <person name="Oakeley E.J."/>
            <person name="Faust A.-M."/>
            <person name="Dessus-Babus S."/>
            <person name="Altorfer M."/>
            <person name="Burckhardt D."/>
            <person name="Oertli M."/>
            <person name="Naumann U."/>
            <person name="Petersen F."/>
            <person name="Wong J."/>
        </authorList>
    </citation>
    <scope>NUCLEOTIDE SEQUENCE</scope>
    <source>
        <strain evidence="3">GSM-AAB239-AS_SAM_17_03QT</strain>
        <tissue evidence="3">Leaf</tissue>
    </source>
</reference>
<comment type="caution">
    <text evidence="3">The sequence shown here is derived from an EMBL/GenBank/DDBJ whole genome shotgun (WGS) entry which is preliminary data.</text>
</comment>
<dbReference type="InterPro" id="IPR001279">
    <property type="entry name" value="Metallo-B-lactamas"/>
</dbReference>
<dbReference type="InterPro" id="IPR036866">
    <property type="entry name" value="RibonucZ/Hydroxyglut_hydro"/>
</dbReference>
<dbReference type="SUPFAM" id="SSF56281">
    <property type="entry name" value="Metallo-hydrolase/oxidoreductase"/>
    <property type="match status" value="1"/>
</dbReference>
<feature type="region of interest" description="Disordered" evidence="1">
    <location>
        <begin position="1"/>
        <end position="36"/>
    </location>
</feature>
<gene>
    <name evidence="3" type="ORF">M6B38_121215</name>
</gene>
<reference evidence="3" key="1">
    <citation type="journal article" date="2023" name="GigaByte">
        <title>Genome assembly of the bearded iris, Iris pallida Lam.</title>
        <authorList>
            <person name="Bruccoleri R.E."/>
            <person name="Oakeley E.J."/>
            <person name="Faust A.M.E."/>
            <person name="Altorfer M."/>
            <person name="Dessus-Babus S."/>
            <person name="Burckhardt D."/>
            <person name="Oertli M."/>
            <person name="Naumann U."/>
            <person name="Petersen F."/>
            <person name="Wong J."/>
        </authorList>
    </citation>
    <scope>NUCLEOTIDE SEQUENCE</scope>
    <source>
        <strain evidence="3">GSM-AAB239-AS_SAM_17_03QT</strain>
    </source>
</reference>
<name>A0AAX6H7T8_IRIPA</name>